<evidence type="ECO:0000313" key="2">
    <source>
        <dbReference type="EMBL" id="SFA60518.1"/>
    </source>
</evidence>
<dbReference type="Proteomes" id="UP000182312">
    <property type="component" value="Unassembled WGS sequence"/>
</dbReference>
<proteinExistence type="predicted"/>
<keyword evidence="3" id="KW-1185">Reference proteome</keyword>
<dbReference type="AlphaFoldDB" id="A0A099EXE8"/>
<sequence>MTALAAPARSWPLDHRLPLLKGWPTDDRNRMLDLSPLPRLGLRGPGTSAWLAGQGCPLPETIHRSAGTEGMTILRLGAEEVVILSDPLADPDRLTRLQQDWQATTGPKGFDAYRDEGWCWLCLSGPAISDALPLLTAIDTRPNAFGLGTVVQTRALHMDAVLVRTDRGGVPSVDILFDVASSGFAADFIADVLPGFEMGRLVR</sequence>
<evidence type="ECO:0000313" key="1">
    <source>
        <dbReference type="EMBL" id="KGJ02648.1"/>
    </source>
</evidence>
<reference evidence="2 4" key="3">
    <citation type="submission" date="2016-10" db="EMBL/GenBank/DDBJ databases">
        <authorList>
            <person name="de Groot N.N."/>
        </authorList>
    </citation>
    <scope>NUCLEOTIDE SEQUENCE [LARGE SCALE GENOMIC DNA]</scope>
    <source>
        <strain evidence="2 4">CGMCC 1.6117</strain>
    </source>
</reference>
<reference evidence="1 3" key="2">
    <citation type="submission" date="2014-10" db="EMBL/GenBank/DDBJ databases">
        <title>Paracoccus sanguinis sp. nov., isolated from clinical specimens of New York State patients.</title>
        <authorList>
            <person name="Mingle L.A."/>
            <person name="Cole J.A."/>
            <person name="Lapierre P."/>
            <person name="Musser K.A."/>
        </authorList>
    </citation>
    <scope>NUCLEOTIDE SEQUENCE [LARGE SCALE GENOMIC DNA]</scope>
    <source>
        <strain evidence="1 3">JCM 14014</strain>
    </source>
</reference>
<evidence type="ECO:0000313" key="4">
    <source>
        <dbReference type="Proteomes" id="UP000182312"/>
    </source>
</evidence>
<protein>
    <submittedName>
        <fullName evidence="2">Sarcosine oxidase subunit gamma</fullName>
    </submittedName>
</protein>
<dbReference type="Proteomes" id="UP000029846">
    <property type="component" value="Unassembled WGS sequence"/>
</dbReference>
<reference evidence="1 3" key="1">
    <citation type="submission" date="2014-09" db="EMBL/GenBank/DDBJ databases">
        <authorList>
            <person name="McGinnis J.M."/>
            <person name="Wolfgang W.J."/>
        </authorList>
    </citation>
    <scope>NUCLEOTIDE SEQUENCE [LARGE SCALE GENOMIC DNA]</scope>
    <source>
        <strain evidence="1 3">JCM 14014</strain>
    </source>
</reference>
<dbReference type="SUPFAM" id="SSF103025">
    <property type="entry name" value="Folate-binding domain"/>
    <property type="match status" value="1"/>
</dbReference>
<dbReference type="InterPro" id="IPR027266">
    <property type="entry name" value="TrmE/GcvT-like"/>
</dbReference>
<organism evidence="1 3">
    <name type="scientific">Paracoccus halophilus</name>
    <dbReference type="NCBI Taxonomy" id="376733"/>
    <lineage>
        <taxon>Bacteria</taxon>
        <taxon>Pseudomonadati</taxon>
        <taxon>Pseudomonadota</taxon>
        <taxon>Alphaproteobacteria</taxon>
        <taxon>Rhodobacterales</taxon>
        <taxon>Paracoccaceae</taxon>
        <taxon>Paracoccus</taxon>
    </lineage>
</organism>
<evidence type="ECO:0000313" key="3">
    <source>
        <dbReference type="Proteomes" id="UP000029846"/>
    </source>
</evidence>
<dbReference type="EMBL" id="FOJO01000029">
    <property type="protein sequence ID" value="SFA60518.1"/>
    <property type="molecule type" value="Genomic_DNA"/>
</dbReference>
<dbReference type="RefSeq" id="WP_036743424.1">
    <property type="nucleotide sequence ID" value="NZ_FOJO01000029.1"/>
</dbReference>
<accession>A0A099EXE8</accession>
<gene>
    <name evidence="1" type="ORF">IT41_16940</name>
    <name evidence="2" type="ORF">SAMN04487972_1293</name>
</gene>
<dbReference type="OrthoDB" id="9179874at2"/>
<dbReference type="EMBL" id="JRKN01000034">
    <property type="protein sequence ID" value="KGJ02648.1"/>
    <property type="molecule type" value="Genomic_DNA"/>
</dbReference>
<dbReference type="Gene3D" id="3.30.1360.120">
    <property type="entry name" value="Probable tRNA modification gtpase trme, domain 1"/>
    <property type="match status" value="1"/>
</dbReference>
<name>A0A099EXE8_9RHOB</name>
<dbReference type="STRING" id="376733.SAMN04487972_1293"/>
<dbReference type="eggNOG" id="COG0404">
    <property type="taxonomic scope" value="Bacteria"/>
</dbReference>